<accession>R9GUF4</accession>
<dbReference type="Gene3D" id="1.10.10.60">
    <property type="entry name" value="Homeodomain-like"/>
    <property type="match status" value="1"/>
</dbReference>
<dbReference type="RefSeq" id="WP_016194704.1">
    <property type="nucleotide sequence ID" value="NZ_AQPN01000054.1"/>
</dbReference>
<evidence type="ECO:0000313" key="5">
    <source>
        <dbReference type="Proteomes" id="UP000014174"/>
    </source>
</evidence>
<evidence type="ECO:0000256" key="2">
    <source>
        <dbReference type="ARBA" id="ARBA00023163"/>
    </source>
</evidence>
<dbReference type="GO" id="GO:0043565">
    <property type="term" value="F:sequence-specific DNA binding"/>
    <property type="evidence" value="ECO:0007669"/>
    <property type="project" value="InterPro"/>
</dbReference>
<protein>
    <submittedName>
        <fullName evidence="4">Transcriptional regulator, AraC family</fullName>
    </submittedName>
</protein>
<dbReference type="InterPro" id="IPR018060">
    <property type="entry name" value="HTH_AraC"/>
</dbReference>
<feature type="domain" description="HTH araC/xylS-type" evidence="3">
    <location>
        <begin position="228"/>
        <end position="328"/>
    </location>
</feature>
<reference evidence="4 5" key="1">
    <citation type="journal article" date="2013" name="Genome Announc.">
        <title>Draft Genome Sequence of Arcticibacter svalbardensis Strain MN12-7T, a Member of the Family Sphingobacteriaceae Isolated from an Arctic Soil Sample.</title>
        <authorList>
            <person name="Shivaji S."/>
            <person name="Ara S."/>
            <person name="Prasad S."/>
            <person name="Manasa B.P."/>
            <person name="Begum Z."/>
            <person name="Singh A."/>
            <person name="Kumar Pinnaka A."/>
        </authorList>
    </citation>
    <scope>NUCLEOTIDE SEQUENCE [LARGE SCALE GENOMIC DNA]</scope>
    <source>
        <strain evidence="4 5">MN12-7</strain>
    </source>
</reference>
<dbReference type="SUPFAM" id="SSF46689">
    <property type="entry name" value="Homeodomain-like"/>
    <property type="match status" value="1"/>
</dbReference>
<dbReference type="PROSITE" id="PS01124">
    <property type="entry name" value="HTH_ARAC_FAMILY_2"/>
    <property type="match status" value="1"/>
</dbReference>
<evidence type="ECO:0000256" key="1">
    <source>
        <dbReference type="ARBA" id="ARBA00023015"/>
    </source>
</evidence>
<dbReference type="OrthoDB" id="771407at2"/>
<name>R9GUF4_9SPHI</name>
<keyword evidence="1" id="KW-0805">Transcription regulation</keyword>
<dbReference type="AlphaFoldDB" id="R9GUF4"/>
<keyword evidence="2" id="KW-0804">Transcription</keyword>
<dbReference type="PANTHER" id="PTHR47893">
    <property type="entry name" value="REGULATORY PROTEIN PCHR"/>
    <property type="match status" value="1"/>
</dbReference>
<keyword evidence="5" id="KW-1185">Reference proteome</keyword>
<dbReference type="SMART" id="SM00342">
    <property type="entry name" value="HTH_ARAC"/>
    <property type="match status" value="1"/>
</dbReference>
<organism evidence="4 5">
    <name type="scientific">Arcticibacter svalbardensis MN12-7</name>
    <dbReference type="NCBI Taxonomy" id="1150600"/>
    <lineage>
        <taxon>Bacteria</taxon>
        <taxon>Pseudomonadati</taxon>
        <taxon>Bacteroidota</taxon>
        <taxon>Sphingobacteriia</taxon>
        <taxon>Sphingobacteriales</taxon>
        <taxon>Sphingobacteriaceae</taxon>
        <taxon>Arcticibacter</taxon>
    </lineage>
</organism>
<dbReference type="PANTHER" id="PTHR47893:SF1">
    <property type="entry name" value="REGULATORY PROTEIN PCHR"/>
    <property type="match status" value="1"/>
</dbReference>
<proteinExistence type="predicted"/>
<dbReference type="STRING" id="1150600.ADIARSV_1468"/>
<dbReference type="InterPro" id="IPR009057">
    <property type="entry name" value="Homeodomain-like_sf"/>
</dbReference>
<dbReference type="GO" id="GO:0003700">
    <property type="term" value="F:DNA-binding transcription factor activity"/>
    <property type="evidence" value="ECO:0007669"/>
    <property type="project" value="InterPro"/>
</dbReference>
<evidence type="ECO:0000313" key="4">
    <source>
        <dbReference type="EMBL" id="EOR95356.1"/>
    </source>
</evidence>
<sequence length="328" mass="38213">MKAPVSIEFPKEMQDNASYTRKRPAGFRYRAGFTEAIFIKSLQAEILHQFYSLKLAYLELFECRVHQPITVKFSTAQPDLFLVYILDGRFTFYTADEKEIVDTAQGQYYADYTPAGTYSVTLAPGNHAILYIVISPEWLDKTRGSFPDLQALMDKVITKSKEIEVLPHRFIDEHIEMLLFKLEKCHAENKMKLELRIYEIIEQLLSAYNASLKLGGKLLSPEQKNNLRIIRSYLTETITNGKTETINSLAERFEINSRTLRRQHRFIYGISLQHFITQKRMQQAHNMLKNDKMTITLVAEQLGFFSPSAFTRQFIRFFGYPPSDLFDR</sequence>
<evidence type="ECO:0000259" key="3">
    <source>
        <dbReference type="PROSITE" id="PS01124"/>
    </source>
</evidence>
<dbReference type="InterPro" id="IPR053142">
    <property type="entry name" value="PchR_regulatory_protein"/>
</dbReference>
<dbReference type="Proteomes" id="UP000014174">
    <property type="component" value="Unassembled WGS sequence"/>
</dbReference>
<dbReference type="eggNOG" id="COG2207">
    <property type="taxonomic scope" value="Bacteria"/>
</dbReference>
<comment type="caution">
    <text evidence="4">The sequence shown here is derived from an EMBL/GenBank/DDBJ whole genome shotgun (WGS) entry which is preliminary data.</text>
</comment>
<dbReference type="Pfam" id="PF12833">
    <property type="entry name" value="HTH_18"/>
    <property type="match status" value="1"/>
</dbReference>
<dbReference type="EMBL" id="AQPN01000054">
    <property type="protein sequence ID" value="EOR95356.1"/>
    <property type="molecule type" value="Genomic_DNA"/>
</dbReference>
<gene>
    <name evidence="4" type="ORF">ADIARSV_1468</name>
</gene>